<evidence type="ECO:0000256" key="9">
    <source>
        <dbReference type="SAM" id="Phobius"/>
    </source>
</evidence>
<feature type="transmembrane region" description="Helical" evidence="9">
    <location>
        <begin position="600"/>
        <end position="620"/>
    </location>
</feature>
<keyword evidence="11" id="KW-1185">Reference proteome</keyword>
<dbReference type="FunFam" id="3.40.50.300:FF:000337">
    <property type="entry name" value="ABC transporter G family member 22"/>
    <property type="match status" value="1"/>
</dbReference>
<dbReference type="PANTHER" id="PTHR48041">
    <property type="entry name" value="ABC TRANSPORTER G FAMILY MEMBER 28"/>
    <property type="match status" value="1"/>
</dbReference>
<evidence type="ECO:0000256" key="6">
    <source>
        <dbReference type="ARBA" id="ARBA00022840"/>
    </source>
</evidence>
<dbReference type="GO" id="GO:0140359">
    <property type="term" value="F:ABC-type transporter activity"/>
    <property type="evidence" value="ECO:0007669"/>
    <property type="project" value="InterPro"/>
</dbReference>
<evidence type="ECO:0000313" key="11">
    <source>
        <dbReference type="Proteomes" id="UP000087171"/>
    </source>
</evidence>
<dbReference type="PANTHER" id="PTHR48041:SF22">
    <property type="entry name" value="ABC TRANSPORTER G FAMILY MEMBER 9"/>
    <property type="match status" value="1"/>
</dbReference>
<dbReference type="PaxDb" id="3827-XP_004487681.1"/>
<comment type="similarity">
    <text evidence="2">Belongs to the ABC transporter superfamily. ABCG family. Eye pigment precursor importer (TC 3.A.1.204) subfamily.</text>
</comment>
<gene>
    <name evidence="12" type="primary">LOC101507224</name>
</gene>
<dbReference type="PROSITE" id="PS00211">
    <property type="entry name" value="ABC_TRANSPORTER_1"/>
    <property type="match status" value="1"/>
</dbReference>
<dbReference type="Proteomes" id="UP000087171">
    <property type="component" value="Chromosome Ca1"/>
</dbReference>
<evidence type="ECO:0000256" key="5">
    <source>
        <dbReference type="ARBA" id="ARBA00022741"/>
    </source>
</evidence>
<dbReference type="SMART" id="SM00382">
    <property type="entry name" value="AAA"/>
    <property type="match status" value="1"/>
</dbReference>
<dbReference type="GO" id="GO:0005886">
    <property type="term" value="C:plasma membrane"/>
    <property type="evidence" value="ECO:0007669"/>
    <property type="project" value="TreeGrafter"/>
</dbReference>
<evidence type="ECO:0000256" key="2">
    <source>
        <dbReference type="ARBA" id="ARBA00005814"/>
    </source>
</evidence>
<feature type="transmembrane region" description="Helical" evidence="9">
    <location>
        <begin position="522"/>
        <end position="539"/>
    </location>
</feature>
<dbReference type="InterPro" id="IPR003439">
    <property type="entry name" value="ABC_transporter-like_ATP-bd"/>
</dbReference>
<feature type="transmembrane region" description="Helical" evidence="9">
    <location>
        <begin position="454"/>
        <end position="478"/>
    </location>
</feature>
<dbReference type="InterPro" id="IPR013525">
    <property type="entry name" value="ABC2_TM"/>
</dbReference>
<evidence type="ECO:0000256" key="4">
    <source>
        <dbReference type="ARBA" id="ARBA00022692"/>
    </source>
</evidence>
<evidence type="ECO:0000256" key="3">
    <source>
        <dbReference type="ARBA" id="ARBA00022448"/>
    </source>
</evidence>
<dbReference type="CDD" id="cd03213">
    <property type="entry name" value="ABCG_EPDR"/>
    <property type="match status" value="1"/>
</dbReference>
<evidence type="ECO:0000313" key="12">
    <source>
        <dbReference type="RefSeq" id="XP_004487681.1"/>
    </source>
</evidence>
<organism evidence="11 12">
    <name type="scientific">Cicer arietinum</name>
    <name type="common">Chickpea</name>
    <name type="synonym">Garbanzo</name>
    <dbReference type="NCBI Taxonomy" id="3827"/>
    <lineage>
        <taxon>Eukaryota</taxon>
        <taxon>Viridiplantae</taxon>
        <taxon>Streptophyta</taxon>
        <taxon>Embryophyta</taxon>
        <taxon>Tracheophyta</taxon>
        <taxon>Spermatophyta</taxon>
        <taxon>Magnoliopsida</taxon>
        <taxon>eudicotyledons</taxon>
        <taxon>Gunneridae</taxon>
        <taxon>Pentapetalae</taxon>
        <taxon>rosids</taxon>
        <taxon>fabids</taxon>
        <taxon>Fabales</taxon>
        <taxon>Fabaceae</taxon>
        <taxon>Papilionoideae</taxon>
        <taxon>50 kb inversion clade</taxon>
        <taxon>NPAAA clade</taxon>
        <taxon>Hologalegina</taxon>
        <taxon>IRL clade</taxon>
        <taxon>Cicereae</taxon>
        <taxon>Cicer</taxon>
    </lineage>
</organism>
<dbReference type="STRING" id="3827.A0A1S2XDJ6"/>
<keyword evidence="5" id="KW-0547">Nucleotide-binding</keyword>
<dbReference type="InterPro" id="IPR043926">
    <property type="entry name" value="ABCG_dom"/>
</dbReference>
<dbReference type="Pfam" id="PF01061">
    <property type="entry name" value="ABC2_membrane"/>
    <property type="match status" value="1"/>
</dbReference>
<proteinExistence type="inferred from homology"/>
<feature type="transmembrane region" description="Helical" evidence="9">
    <location>
        <begin position="381"/>
        <end position="399"/>
    </location>
</feature>
<dbReference type="InterPro" id="IPR050352">
    <property type="entry name" value="ABCG_transporters"/>
</dbReference>
<dbReference type="GO" id="GO:0016887">
    <property type="term" value="F:ATP hydrolysis activity"/>
    <property type="evidence" value="ECO:0007669"/>
    <property type="project" value="InterPro"/>
</dbReference>
<keyword evidence="3" id="KW-0813">Transport</keyword>
<dbReference type="GeneID" id="101507224"/>
<feature type="domain" description="ABC transporter" evidence="10">
    <location>
        <begin position="36"/>
        <end position="287"/>
    </location>
</feature>
<keyword evidence="4 9" id="KW-0812">Transmembrane</keyword>
<evidence type="ECO:0000256" key="8">
    <source>
        <dbReference type="ARBA" id="ARBA00023136"/>
    </source>
</evidence>
<keyword evidence="8 9" id="KW-0472">Membrane</keyword>
<dbReference type="InterPro" id="IPR003593">
    <property type="entry name" value="AAA+_ATPase"/>
</dbReference>
<reference evidence="11" key="1">
    <citation type="journal article" date="2013" name="Nat. Biotechnol.">
        <title>Draft genome sequence of chickpea (Cicer arietinum) provides a resource for trait improvement.</title>
        <authorList>
            <person name="Varshney R.K."/>
            <person name="Song C."/>
            <person name="Saxena R.K."/>
            <person name="Azam S."/>
            <person name="Yu S."/>
            <person name="Sharpe A.G."/>
            <person name="Cannon S."/>
            <person name="Baek J."/>
            <person name="Rosen B.D."/>
            <person name="Tar'an B."/>
            <person name="Millan T."/>
            <person name="Zhang X."/>
            <person name="Ramsay L.D."/>
            <person name="Iwata A."/>
            <person name="Wang Y."/>
            <person name="Nelson W."/>
            <person name="Farmer A.D."/>
            <person name="Gaur P.M."/>
            <person name="Soderlund C."/>
            <person name="Penmetsa R.V."/>
            <person name="Xu C."/>
            <person name="Bharti A.K."/>
            <person name="He W."/>
            <person name="Winter P."/>
            <person name="Zhao S."/>
            <person name="Hane J.K."/>
            <person name="Carrasquilla-Garcia N."/>
            <person name="Condie J.A."/>
            <person name="Upadhyaya H.D."/>
            <person name="Luo M.C."/>
            <person name="Thudi M."/>
            <person name="Gowda C.L."/>
            <person name="Singh N.P."/>
            <person name="Lichtenzveig J."/>
            <person name="Gali K.K."/>
            <person name="Rubio J."/>
            <person name="Nadarajan N."/>
            <person name="Dolezel J."/>
            <person name="Bansal K.C."/>
            <person name="Xu X."/>
            <person name="Edwards D."/>
            <person name="Zhang G."/>
            <person name="Kahl G."/>
            <person name="Gil J."/>
            <person name="Singh K.B."/>
            <person name="Datta S.K."/>
            <person name="Jackson S.A."/>
            <person name="Wang J."/>
            <person name="Cook D.R."/>
        </authorList>
    </citation>
    <scope>NUCLEOTIDE SEQUENCE [LARGE SCALE GENOMIC DNA]</scope>
    <source>
        <strain evidence="11">cv. CDC Frontier</strain>
    </source>
</reference>
<protein>
    <submittedName>
        <fullName evidence="12">ABC transporter G family member 9</fullName>
    </submittedName>
</protein>
<dbReference type="PROSITE" id="PS50893">
    <property type="entry name" value="ABC_TRANSPORTER_2"/>
    <property type="match status" value="1"/>
</dbReference>
<comment type="subcellular location">
    <subcellularLocation>
        <location evidence="1">Membrane</location>
        <topology evidence="1">Multi-pass membrane protein</topology>
    </subcellularLocation>
</comment>
<dbReference type="AlphaFoldDB" id="A0A1S2XDJ6"/>
<dbReference type="GO" id="GO:0005524">
    <property type="term" value="F:ATP binding"/>
    <property type="evidence" value="ECO:0007669"/>
    <property type="project" value="UniProtKB-KW"/>
</dbReference>
<evidence type="ECO:0000259" key="10">
    <source>
        <dbReference type="PROSITE" id="PS50893"/>
    </source>
</evidence>
<sequence length="630" mass="70422">MEQDMEDIECQTIYKETLEEEPPADILHNRKRPVILKFDDVVYKIKANKGGLFKKNKKVEEKVILKGVTGIVKPGEMLAMLGPSGSGKTTLLTALGGRLGGKLYGNITYNGKTFSNVIKRNTGFVTQDDVLYPHLTVTETLVFTALLRLPNSVTKDEKVLHAKNVIDQLGLTKCKDSIVGSAYLRGVSGGERKRVSIGQELLINPSLLFLDEPTSGLDSTTAQRIVSTLWDLASGGRTIVMTIHQPSSRLYYMFHKVLLLAEGNPLFFGKGSDAIEYFSNIGYSPAMAMNPSDFLLDLANGIYTDDMNQDHTVDKQKLISAFKSNYDAQLKPEQEEINDSDLSEGKFQETGSGKWPTSWSQQFFVLLRRDVKERKYESFSGLRIAQILVVALIAGLLWYKSNLSHLQDQIGLLFFITGFWGFFPLFQAIFTFPQELMMLEKERSSGMYRLSSYFISRMVADLPMELVLPTIFILITYFMTGLKATVINFFQTLFTLLLNVLVAQGLGLALGALVLDQKSATTLASVIMLCFLLAGGFYVQNVPKFISWVKYISISYYTYQLFLGSQYHSGDTYPCSNGHCPIEEFPPIKQMGFQLNGEGLAALALVLMLIGYRLIAYFALMRIGVTKKLA</sequence>
<keyword evidence="6" id="KW-0067">ATP-binding</keyword>
<reference evidence="12" key="2">
    <citation type="submission" date="2025-08" db="UniProtKB">
        <authorList>
            <consortium name="RefSeq"/>
        </authorList>
    </citation>
    <scope>IDENTIFICATION</scope>
    <source>
        <tissue evidence="12">Etiolated seedlings</tissue>
    </source>
</reference>
<dbReference type="InterPro" id="IPR027417">
    <property type="entry name" value="P-loop_NTPase"/>
</dbReference>
<dbReference type="RefSeq" id="XP_004487681.1">
    <property type="nucleotide sequence ID" value="XM_004487624.3"/>
</dbReference>
<keyword evidence="7 9" id="KW-1133">Transmembrane helix</keyword>
<accession>A0A1S2XDJ6</accession>
<dbReference type="Gene3D" id="3.40.50.300">
    <property type="entry name" value="P-loop containing nucleotide triphosphate hydrolases"/>
    <property type="match status" value="1"/>
</dbReference>
<evidence type="ECO:0000256" key="1">
    <source>
        <dbReference type="ARBA" id="ARBA00004141"/>
    </source>
</evidence>
<dbReference type="eggNOG" id="KOG0061">
    <property type="taxonomic scope" value="Eukaryota"/>
</dbReference>
<name>A0A1S2XDJ6_CICAR</name>
<feature type="transmembrane region" description="Helical" evidence="9">
    <location>
        <begin position="490"/>
        <end position="515"/>
    </location>
</feature>
<feature type="transmembrane region" description="Helical" evidence="9">
    <location>
        <begin position="411"/>
        <end position="433"/>
    </location>
</feature>
<dbReference type="OrthoDB" id="66620at2759"/>
<evidence type="ECO:0000256" key="7">
    <source>
        <dbReference type="ARBA" id="ARBA00022989"/>
    </source>
</evidence>
<dbReference type="InterPro" id="IPR017871">
    <property type="entry name" value="ABC_transporter-like_CS"/>
</dbReference>
<dbReference type="SUPFAM" id="SSF52540">
    <property type="entry name" value="P-loop containing nucleoside triphosphate hydrolases"/>
    <property type="match status" value="1"/>
</dbReference>
<dbReference type="Pfam" id="PF19055">
    <property type="entry name" value="ABC2_membrane_7"/>
    <property type="match status" value="1"/>
</dbReference>
<dbReference type="Pfam" id="PF00005">
    <property type="entry name" value="ABC_tran"/>
    <property type="match status" value="1"/>
</dbReference>
<dbReference type="KEGG" id="cam:101507224"/>